<reference evidence="1 2" key="1">
    <citation type="submission" date="2016-04" db="EMBL/GenBank/DDBJ databases">
        <title>Complete genome sequence and analysis of deep-sea sediment isolate, Amycolatopsis sp. WP1.</title>
        <authorList>
            <person name="Wang H."/>
            <person name="Chen S."/>
            <person name="Wu Q."/>
        </authorList>
    </citation>
    <scope>NUCLEOTIDE SEQUENCE [LARGE SCALE GENOMIC DNA]</scope>
    <source>
        <strain evidence="1 2">WP1</strain>
    </source>
</reference>
<evidence type="ECO:0000313" key="1">
    <source>
        <dbReference type="EMBL" id="AXB42032.1"/>
    </source>
</evidence>
<dbReference type="KEGG" id="aab:A4R43_05410"/>
<keyword evidence="2" id="KW-1185">Reference proteome</keyword>
<name>A0A344L1V8_9PSEU</name>
<dbReference type="InterPro" id="IPR025329">
    <property type="entry name" value="DUF4235"/>
</dbReference>
<dbReference type="RefSeq" id="WP_113691301.1">
    <property type="nucleotide sequence ID" value="NZ_CP015163.1"/>
</dbReference>
<proteinExistence type="predicted"/>
<protein>
    <recommendedName>
        <fullName evidence="3">DUF4235 domain-containing protein</fullName>
    </recommendedName>
</protein>
<gene>
    <name evidence="1" type="ORF">A4R43_05410</name>
</gene>
<dbReference type="EMBL" id="CP015163">
    <property type="protein sequence ID" value="AXB42032.1"/>
    <property type="molecule type" value="Genomic_DNA"/>
</dbReference>
<sequence length="88" mass="9307">MNKMLYKPLGMVVSSLGGLAASMLFKQIWRRVSGEDDAPDATDAKYGWAEVVIAAAVQGAIFGAVKAAVDRAGAESYRKATGDWPGDE</sequence>
<dbReference type="Pfam" id="PF14019">
    <property type="entry name" value="DUF4235"/>
    <property type="match status" value="1"/>
</dbReference>
<evidence type="ECO:0008006" key="3">
    <source>
        <dbReference type="Google" id="ProtNLM"/>
    </source>
</evidence>
<dbReference type="AlphaFoldDB" id="A0A344L1V8"/>
<evidence type="ECO:0000313" key="2">
    <source>
        <dbReference type="Proteomes" id="UP000250434"/>
    </source>
</evidence>
<dbReference type="OrthoDB" id="5244650at2"/>
<dbReference type="Proteomes" id="UP000250434">
    <property type="component" value="Chromosome"/>
</dbReference>
<accession>A0A344L1V8</accession>
<organism evidence="1 2">
    <name type="scientific">Amycolatopsis albispora</name>
    <dbReference type="NCBI Taxonomy" id="1804986"/>
    <lineage>
        <taxon>Bacteria</taxon>
        <taxon>Bacillati</taxon>
        <taxon>Actinomycetota</taxon>
        <taxon>Actinomycetes</taxon>
        <taxon>Pseudonocardiales</taxon>
        <taxon>Pseudonocardiaceae</taxon>
        <taxon>Amycolatopsis</taxon>
    </lineage>
</organism>